<comment type="caution">
    <text evidence="2">The sequence shown here is derived from an EMBL/GenBank/DDBJ whole genome shotgun (WGS) entry which is preliminary data.</text>
</comment>
<dbReference type="EMBL" id="MCGT01000011">
    <property type="protein sequence ID" value="ORX55554.1"/>
    <property type="molecule type" value="Genomic_DNA"/>
</dbReference>
<dbReference type="Proteomes" id="UP000242146">
    <property type="component" value="Unassembled WGS sequence"/>
</dbReference>
<feature type="transmembrane region" description="Helical" evidence="1">
    <location>
        <begin position="12"/>
        <end position="35"/>
    </location>
</feature>
<dbReference type="AlphaFoldDB" id="A0A1X2GJT3"/>
<keyword evidence="1" id="KW-1133">Transmembrane helix</keyword>
<proteinExistence type="predicted"/>
<keyword evidence="3" id="KW-1185">Reference proteome</keyword>
<keyword evidence="1" id="KW-0812">Transmembrane</keyword>
<protein>
    <submittedName>
        <fullName evidence="2">Uncharacterized protein</fullName>
    </submittedName>
</protein>
<evidence type="ECO:0000313" key="3">
    <source>
        <dbReference type="Proteomes" id="UP000242146"/>
    </source>
</evidence>
<evidence type="ECO:0000313" key="2">
    <source>
        <dbReference type="EMBL" id="ORX55554.1"/>
    </source>
</evidence>
<reference evidence="2 3" key="1">
    <citation type="submission" date="2016-07" db="EMBL/GenBank/DDBJ databases">
        <title>Pervasive Adenine N6-methylation of Active Genes in Fungi.</title>
        <authorList>
            <consortium name="DOE Joint Genome Institute"/>
            <person name="Mondo S.J."/>
            <person name="Dannebaum R.O."/>
            <person name="Kuo R.C."/>
            <person name="Labutti K."/>
            <person name="Haridas S."/>
            <person name="Kuo A."/>
            <person name="Salamov A."/>
            <person name="Ahrendt S.R."/>
            <person name="Lipzen A."/>
            <person name="Sullivan W."/>
            <person name="Andreopoulos W.B."/>
            <person name="Clum A."/>
            <person name="Lindquist E."/>
            <person name="Daum C."/>
            <person name="Ramamoorthy G.K."/>
            <person name="Gryganskyi A."/>
            <person name="Culley D."/>
            <person name="Magnuson J.K."/>
            <person name="James T.Y."/>
            <person name="O'Malley M.A."/>
            <person name="Stajich J.E."/>
            <person name="Spatafora J.W."/>
            <person name="Visel A."/>
            <person name="Grigoriev I.V."/>
        </authorList>
    </citation>
    <scope>NUCLEOTIDE SEQUENCE [LARGE SCALE GENOMIC DNA]</scope>
    <source>
        <strain evidence="2 3">NRRL 3301</strain>
    </source>
</reference>
<sequence>MVMHLAIVNSGLPWLYVIICAASAVVGIFGILAGTVGKLALMRMYKFIFWIFYVFLCIWQAVDFIVALTYRSKSLDTCNAANGSNQASGSGSSSVSVGDLQTTFLGMDMGNVYGLANCDQAVQAGVIGLAILLFLGAIFMFYFGTIVNAYTRRLREGRLGHRLRDDEWDSNISDLTSAYRADAKAAPRYPLKPLKKNKKSGLLNKFKFGK</sequence>
<name>A0A1X2GJT3_9FUNG</name>
<feature type="transmembrane region" description="Helical" evidence="1">
    <location>
        <begin position="126"/>
        <end position="150"/>
    </location>
</feature>
<organism evidence="2 3">
    <name type="scientific">Hesseltinella vesiculosa</name>
    <dbReference type="NCBI Taxonomy" id="101127"/>
    <lineage>
        <taxon>Eukaryota</taxon>
        <taxon>Fungi</taxon>
        <taxon>Fungi incertae sedis</taxon>
        <taxon>Mucoromycota</taxon>
        <taxon>Mucoromycotina</taxon>
        <taxon>Mucoromycetes</taxon>
        <taxon>Mucorales</taxon>
        <taxon>Cunninghamellaceae</taxon>
        <taxon>Hesseltinella</taxon>
    </lineage>
</organism>
<feature type="transmembrane region" description="Helical" evidence="1">
    <location>
        <begin position="47"/>
        <end position="70"/>
    </location>
</feature>
<accession>A0A1X2GJT3</accession>
<dbReference type="OrthoDB" id="2244769at2759"/>
<evidence type="ECO:0000256" key="1">
    <source>
        <dbReference type="SAM" id="Phobius"/>
    </source>
</evidence>
<gene>
    <name evidence="2" type="ORF">DM01DRAFT_1334949</name>
</gene>
<dbReference type="STRING" id="101127.A0A1X2GJT3"/>
<keyword evidence="1" id="KW-0472">Membrane</keyword>